<feature type="region of interest" description="Disordered" evidence="1">
    <location>
        <begin position="98"/>
        <end position="147"/>
    </location>
</feature>
<name>A0A2W4ZE74_9CYAN</name>
<sequence length="147" mass="16827">MNKVINAIKFTIRFTIRAWLPQGKTLSKSLFFTFSQVMTVWLLLVVLMPPSMTLASLMPPISPNNLVAYSVDYEMDKARAEKTVEHYGEPMRDIVEDALENNEENPNSKPTAQNTYQRESPLNDVLPKKIGDSFSQKELSDMQRDDK</sequence>
<feature type="compositionally biased region" description="Basic and acidic residues" evidence="1">
    <location>
        <begin position="138"/>
        <end position="147"/>
    </location>
</feature>
<keyword evidence="2" id="KW-0472">Membrane</keyword>
<dbReference type="EMBL" id="QBMP01000069">
    <property type="protein sequence ID" value="PZO56485.1"/>
    <property type="molecule type" value="Genomic_DNA"/>
</dbReference>
<evidence type="ECO:0000256" key="1">
    <source>
        <dbReference type="SAM" id="MobiDB-lite"/>
    </source>
</evidence>
<evidence type="ECO:0000313" key="4">
    <source>
        <dbReference type="Proteomes" id="UP000249794"/>
    </source>
</evidence>
<reference evidence="3 4" key="2">
    <citation type="submission" date="2018-06" db="EMBL/GenBank/DDBJ databases">
        <title>Metagenomic assembly of (sub)arctic Cyanobacteria and their associated microbiome from non-axenic cultures.</title>
        <authorList>
            <person name="Baurain D."/>
        </authorList>
    </citation>
    <scope>NUCLEOTIDE SEQUENCE [LARGE SCALE GENOMIC DNA]</scope>
    <source>
        <strain evidence="3">ULC027bin1</strain>
    </source>
</reference>
<evidence type="ECO:0000256" key="2">
    <source>
        <dbReference type="SAM" id="Phobius"/>
    </source>
</evidence>
<organism evidence="3 4">
    <name type="scientific">Phormidesmis priestleyi</name>
    <dbReference type="NCBI Taxonomy" id="268141"/>
    <lineage>
        <taxon>Bacteria</taxon>
        <taxon>Bacillati</taxon>
        <taxon>Cyanobacteriota</taxon>
        <taxon>Cyanophyceae</taxon>
        <taxon>Leptolyngbyales</taxon>
        <taxon>Leptolyngbyaceae</taxon>
        <taxon>Phormidesmis</taxon>
    </lineage>
</organism>
<feature type="compositionally biased region" description="Polar residues" evidence="1">
    <location>
        <begin position="104"/>
        <end position="120"/>
    </location>
</feature>
<proteinExistence type="predicted"/>
<feature type="transmembrane region" description="Helical" evidence="2">
    <location>
        <begin position="29"/>
        <end position="48"/>
    </location>
</feature>
<dbReference type="AlphaFoldDB" id="A0A2W4ZE74"/>
<accession>A0A2W4ZE74</accession>
<protein>
    <submittedName>
        <fullName evidence="3">Uncharacterized protein</fullName>
    </submittedName>
</protein>
<reference evidence="4" key="1">
    <citation type="submission" date="2018-04" db="EMBL/GenBank/DDBJ databases">
        <authorList>
            <person name="Cornet L."/>
        </authorList>
    </citation>
    <scope>NUCLEOTIDE SEQUENCE [LARGE SCALE GENOMIC DNA]</scope>
</reference>
<dbReference type="Proteomes" id="UP000249794">
    <property type="component" value="Unassembled WGS sequence"/>
</dbReference>
<keyword evidence="2" id="KW-1133">Transmembrane helix</keyword>
<comment type="caution">
    <text evidence="3">The sequence shown here is derived from an EMBL/GenBank/DDBJ whole genome shotgun (WGS) entry which is preliminary data.</text>
</comment>
<gene>
    <name evidence="3" type="ORF">DCF15_08535</name>
</gene>
<keyword evidence="2" id="KW-0812">Transmembrane</keyword>
<evidence type="ECO:0000313" key="3">
    <source>
        <dbReference type="EMBL" id="PZO56485.1"/>
    </source>
</evidence>